<accession>A0A0N1H9I0</accession>
<dbReference type="Pfam" id="PF07690">
    <property type="entry name" value="MFS_1"/>
    <property type="match status" value="1"/>
</dbReference>
<feature type="transmembrane region" description="Helical" evidence="6">
    <location>
        <begin position="175"/>
        <end position="199"/>
    </location>
</feature>
<evidence type="ECO:0000256" key="1">
    <source>
        <dbReference type="ARBA" id="ARBA00004141"/>
    </source>
</evidence>
<dbReference type="PANTHER" id="PTHR43791:SF53">
    <property type="entry name" value="MAJOR FACILITATOR SUPERFAMILY (MFS) PROFILE DOMAIN-CONTAINING PROTEIN"/>
    <property type="match status" value="1"/>
</dbReference>
<feature type="transmembrane region" description="Helical" evidence="6">
    <location>
        <begin position="343"/>
        <end position="363"/>
    </location>
</feature>
<sequence>MDTKDAIGHEESAVHTDVHKEILGATRETIVIDDALAKRVVRKYDLRILPLFLLINLFSFIDRVNIGNARILGLAKDLELGIGLRYNIALMCLFVSYCVVELPSNIVCKKIGGHVWIPTLVFCFSVLTICTSVVQNRQGLYAVRFLLGCAEGGISPGLVWMLSQFYRREELGFRTSIYISAASASGAFGGLLAIGLSSIPRWGLIHTWRNIFFFEGLISLFIAALAFWQIPKGPETARFLKEEEKVVAVDRLRVDSAGTTEGGQTRWKHVKQALSSVHVLVCGFGFFFGNTAAQCFSVFAPSIIRDMGYASTRAQLLSVGPYVVACIFSVGIGWLSDRYKARAVLIICSVPLGIAGFFMLEFLPASQPSAKYGALYLAATGIYSFLPIWLAWAVNNCATATVRASASGIVFTMGSLGGILAPWIYLPGDAPNYRTGHAILLSFLCGSWACAVGLLFYCKWENRQRDAGKRDHILEGLTEAEALELSSRHPAFRYII</sequence>
<dbReference type="Proteomes" id="UP000038010">
    <property type="component" value="Unassembled WGS sequence"/>
</dbReference>
<gene>
    <name evidence="8" type="ORF">AB675_8341</name>
</gene>
<feature type="transmembrane region" description="Helical" evidence="6">
    <location>
        <begin position="86"/>
        <end position="103"/>
    </location>
</feature>
<feature type="transmembrane region" description="Helical" evidence="6">
    <location>
        <begin position="375"/>
        <end position="394"/>
    </location>
</feature>
<name>A0A0N1H9I0_9EURO</name>
<evidence type="ECO:0000259" key="7">
    <source>
        <dbReference type="PROSITE" id="PS50850"/>
    </source>
</evidence>
<protein>
    <submittedName>
        <fullName evidence="8">Putative transporter</fullName>
    </submittedName>
</protein>
<comment type="caution">
    <text evidence="8">The sequence shown here is derived from an EMBL/GenBank/DDBJ whole genome shotgun (WGS) entry which is preliminary data.</text>
</comment>
<dbReference type="InterPro" id="IPR011701">
    <property type="entry name" value="MFS"/>
</dbReference>
<dbReference type="GO" id="GO:0016020">
    <property type="term" value="C:membrane"/>
    <property type="evidence" value="ECO:0007669"/>
    <property type="project" value="UniProtKB-SubCell"/>
</dbReference>
<dbReference type="SUPFAM" id="SSF103473">
    <property type="entry name" value="MFS general substrate transporter"/>
    <property type="match status" value="1"/>
</dbReference>
<dbReference type="GeneID" id="28740660"/>
<feature type="transmembrane region" description="Helical" evidence="6">
    <location>
        <begin position="141"/>
        <end position="163"/>
    </location>
</feature>
<feature type="transmembrane region" description="Helical" evidence="6">
    <location>
        <begin position="316"/>
        <end position="336"/>
    </location>
</feature>
<dbReference type="OrthoDB" id="9971669at2759"/>
<dbReference type="InterPro" id="IPR020846">
    <property type="entry name" value="MFS_dom"/>
</dbReference>
<evidence type="ECO:0000256" key="2">
    <source>
        <dbReference type="ARBA" id="ARBA00022448"/>
    </source>
</evidence>
<dbReference type="InterPro" id="IPR036259">
    <property type="entry name" value="MFS_trans_sf"/>
</dbReference>
<dbReference type="AlphaFoldDB" id="A0A0N1H9I0"/>
<proteinExistence type="predicted"/>
<keyword evidence="9" id="KW-1185">Reference proteome</keyword>
<evidence type="ECO:0000256" key="3">
    <source>
        <dbReference type="ARBA" id="ARBA00022692"/>
    </source>
</evidence>
<feature type="transmembrane region" description="Helical" evidence="6">
    <location>
        <begin position="211"/>
        <end position="230"/>
    </location>
</feature>
<evidence type="ECO:0000313" key="8">
    <source>
        <dbReference type="EMBL" id="KPI44293.1"/>
    </source>
</evidence>
<feature type="transmembrane region" description="Helical" evidence="6">
    <location>
        <begin position="48"/>
        <end position="66"/>
    </location>
</feature>
<organism evidence="8 9">
    <name type="scientific">Cyphellophora attinorum</name>
    <dbReference type="NCBI Taxonomy" id="1664694"/>
    <lineage>
        <taxon>Eukaryota</taxon>
        <taxon>Fungi</taxon>
        <taxon>Dikarya</taxon>
        <taxon>Ascomycota</taxon>
        <taxon>Pezizomycotina</taxon>
        <taxon>Eurotiomycetes</taxon>
        <taxon>Chaetothyriomycetidae</taxon>
        <taxon>Chaetothyriales</taxon>
        <taxon>Cyphellophoraceae</taxon>
        <taxon>Cyphellophora</taxon>
    </lineage>
</organism>
<comment type="subcellular location">
    <subcellularLocation>
        <location evidence="1">Membrane</location>
        <topology evidence="1">Multi-pass membrane protein</topology>
    </subcellularLocation>
</comment>
<dbReference type="PANTHER" id="PTHR43791">
    <property type="entry name" value="PERMEASE-RELATED"/>
    <property type="match status" value="1"/>
</dbReference>
<dbReference type="VEuPathDB" id="FungiDB:AB675_8341"/>
<keyword evidence="2" id="KW-0813">Transport</keyword>
<dbReference type="FunFam" id="1.20.1250.20:FF:000013">
    <property type="entry name" value="MFS general substrate transporter"/>
    <property type="match status" value="1"/>
</dbReference>
<evidence type="ECO:0000256" key="5">
    <source>
        <dbReference type="ARBA" id="ARBA00023136"/>
    </source>
</evidence>
<evidence type="ECO:0000256" key="6">
    <source>
        <dbReference type="SAM" id="Phobius"/>
    </source>
</evidence>
<keyword evidence="4 6" id="KW-1133">Transmembrane helix</keyword>
<feature type="transmembrane region" description="Helical" evidence="6">
    <location>
        <begin position="277"/>
        <end position="304"/>
    </location>
</feature>
<evidence type="ECO:0000313" key="9">
    <source>
        <dbReference type="Proteomes" id="UP000038010"/>
    </source>
</evidence>
<dbReference type="Gene3D" id="1.20.1250.20">
    <property type="entry name" value="MFS general substrate transporter like domains"/>
    <property type="match status" value="2"/>
</dbReference>
<evidence type="ECO:0000256" key="4">
    <source>
        <dbReference type="ARBA" id="ARBA00022989"/>
    </source>
</evidence>
<feature type="transmembrane region" description="Helical" evidence="6">
    <location>
        <begin position="406"/>
        <end position="426"/>
    </location>
</feature>
<dbReference type="FunFam" id="1.20.1250.20:FF:000018">
    <property type="entry name" value="MFS transporter permease"/>
    <property type="match status" value="1"/>
</dbReference>
<feature type="transmembrane region" description="Helical" evidence="6">
    <location>
        <begin position="438"/>
        <end position="460"/>
    </location>
</feature>
<dbReference type="PROSITE" id="PS50850">
    <property type="entry name" value="MFS"/>
    <property type="match status" value="1"/>
</dbReference>
<keyword evidence="3 6" id="KW-0812">Transmembrane</keyword>
<dbReference type="GO" id="GO:0022857">
    <property type="term" value="F:transmembrane transporter activity"/>
    <property type="evidence" value="ECO:0007669"/>
    <property type="project" value="InterPro"/>
</dbReference>
<dbReference type="RefSeq" id="XP_018004256.1">
    <property type="nucleotide sequence ID" value="XM_018148780.1"/>
</dbReference>
<keyword evidence="5 6" id="KW-0472">Membrane</keyword>
<dbReference type="EMBL" id="LFJN01000003">
    <property type="protein sequence ID" value="KPI44293.1"/>
    <property type="molecule type" value="Genomic_DNA"/>
</dbReference>
<reference evidence="8 9" key="1">
    <citation type="submission" date="2015-06" db="EMBL/GenBank/DDBJ databases">
        <title>Draft genome of the ant-associated black yeast Phialophora attae CBS 131958.</title>
        <authorList>
            <person name="Moreno L.F."/>
            <person name="Stielow B.J."/>
            <person name="de Hoog S."/>
            <person name="Vicente V.A."/>
            <person name="Weiss V.A."/>
            <person name="de Vries M."/>
            <person name="Cruz L.M."/>
            <person name="Souza E.M."/>
        </authorList>
    </citation>
    <scope>NUCLEOTIDE SEQUENCE [LARGE SCALE GENOMIC DNA]</scope>
    <source>
        <strain evidence="8 9">CBS 131958</strain>
    </source>
</reference>
<feature type="transmembrane region" description="Helical" evidence="6">
    <location>
        <begin position="115"/>
        <end position="135"/>
    </location>
</feature>
<feature type="domain" description="Major facilitator superfamily (MFS) profile" evidence="7">
    <location>
        <begin position="48"/>
        <end position="465"/>
    </location>
</feature>